<dbReference type="InterPro" id="IPR052729">
    <property type="entry name" value="Acyl/Acetyltrans_Enzymes"/>
</dbReference>
<dbReference type="AlphaFoldDB" id="A0A975DLF5"/>
<dbReference type="KEGG" id="pxi:J5O05_19620"/>
<proteinExistence type="predicted"/>
<organism evidence="2 3">
    <name type="scientific">Pseudoalteromonas xiamenensis</name>
    <dbReference type="NCBI Taxonomy" id="882626"/>
    <lineage>
        <taxon>Bacteria</taxon>
        <taxon>Pseudomonadati</taxon>
        <taxon>Pseudomonadota</taxon>
        <taxon>Gammaproteobacteria</taxon>
        <taxon>Alteromonadales</taxon>
        <taxon>Pseudoalteromonadaceae</taxon>
        <taxon>Pseudoalteromonas</taxon>
    </lineage>
</organism>
<dbReference type="Pfam" id="PF18014">
    <property type="entry name" value="Acetyltransf_18"/>
    <property type="match status" value="1"/>
</dbReference>
<evidence type="ECO:0000313" key="3">
    <source>
        <dbReference type="Proteomes" id="UP000664904"/>
    </source>
</evidence>
<dbReference type="CDD" id="cd04301">
    <property type="entry name" value="NAT_SF"/>
    <property type="match status" value="1"/>
</dbReference>
<dbReference type="PROSITE" id="PS51186">
    <property type="entry name" value="GNAT"/>
    <property type="match status" value="1"/>
</dbReference>
<evidence type="ECO:0000313" key="2">
    <source>
        <dbReference type="EMBL" id="QTH73669.1"/>
    </source>
</evidence>
<name>A0A975DLF5_9GAMM</name>
<dbReference type="PANTHER" id="PTHR47237">
    <property type="entry name" value="SLL0310 PROTEIN"/>
    <property type="match status" value="1"/>
</dbReference>
<gene>
    <name evidence="2" type="ORF">J5O05_19620</name>
</gene>
<dbReference type="Pfam" id="PF00583">
    <property type="entry name" value="Acetyltransf_1"/>
    <property type="match status" value="1"/>
</dbReference>
<dbReference type="Gene3D" id="3.40.630.30">
    <property type="match status" value="1"/>
</dbReference>
<keyword evidence="2" id="KW-0614">Plasmid</keyword>
<sequence length="283" mass="31924">MNNQEYTIKTMSLEDLKLASNWAALEGWNPGKFDAECYFKADPNGFLMGYLGDEPIASISVVNYGNEFGFLGFYIVKPEYRGKGFGYKLWQAGLNYLSGINVGLDGVVAQQDNYKKSGFKLAYQNVRFERSVVVPKAISDAVYNLSEVAFDKVAQFETAFFPVERNEFLRSWIEHPEHIALGYLIDGKLKGYAVARYCEKGVKVGPLFADRIEYAKALFDAVQARLREGDTIYLDVPAINEQALTLVDDYAMKPCFETARMYTGNIPELDVRRIFGITSFEIG</sequence>
<dbReference type="InterPro" id="IPR000182">
    <property type="entry name" value="GNAT_dom"/>
</dbReference>
<reference evidence="2" key="1">
    <citation type="submission" date="2021-03" db="EMBL/GenBank/DDBJ databases">
        <title>Complete Genome of Pseudoalteromonas xiamenensis STKMTI.2, a new potential marine bacterium producing anti-Vibrio compounds.</title>
        <authorList>
            <person name="Handayani D.P."/>
            <person name="Isnansetyo A."/>
            <person name="Istiqomah I."/>
            <person name="Jumina J."/>
        </authorList>
    </citation>
    <scope>NUCLEOTIDE SEQUENCE</scope>
    <source>
        <strain evidence="2">STKMTI.2</strain>
        <plasmid evidence="2">unnamed5</plasmid>
    </source>
</reference>
<dbReference type="RefSeq" id="WP_208845339.1">
    <property type="nucleotide sequence ID" value="NZ_CP072135.1"/>
</dbReference>
<dbReference type="SUPFAM" id="SSF55729">
    <property type="entry name" value="Acyl-CoA N-acyltransferases (Nat)"/>
    <property type="match status" value="1"/>
</dbReference>
<dbReference type="InterPro" id="IPR016181">
    <property type="entry name" value="Acyl_CoA_acyltransferase"/>
</dbReference>
<dbReference type="InterPro" id="IPR041496">
    <property type="entry name" value="YitH/HolE_GNAT"/>
</dbReference>
<evidence type="ECO:0000259" key="1">
    <source>
        <dbReference type="PROSITE" id="PS51186"/>
    </source>
</evidence>
<feature type="domain" description="N-acetyltransferase" evidence="1">
    <location>
        <begin position="6"/>
        <end position="139"/>
    </location>
</feature>
<dbReference type="EMBL" id="CP072135">
    <property type="protein sequence ID" value="QTH73669.1"/>
    <property type="molecule type" value="Genomic_DNA"/>
</dbReference>
<accession>A0A975DLF5</accession>
<dbReference type="GO" id="GO:0016747">
    <property type="term" value="F:acyltransferase activity, transferring groups other than amino-acyl groups"/>
    <property type="evidence" value="ECO:0007669"/>
    <property type="project" value="InterPro"/>
</dbReference>
<keyword evidence="3" id="KW-1185">Reference proteome</keyword>
<dbReference type="Gene3D" id="3.40.630.90">
    <property type="match status" value="1"/>
</dbReference>
<protein>
    <submittedName>
        <fullName evidence="2">GNAT family N-acetyltransferase</fullName>
    </submittedName>
</protein>
<dbReference type="PANTHER" id="PTHR47237:SF1">
    <property type="entry name" value="SLL0310 PROTEIN"/>
    <property type="match status" value="1"/>
</dbReference>
<geneLocation type="plasmid" evidence="2 3">
    <name>unnamed5</name>
</geneLocation>
<dbReference type="Proteomes" id="UP000664904">
    <property type="component" value="Plasmid unnamed5"/>
</dbReference>